<dbReference type="EMBL" id="VXRY01000181">
    <property type="protein sequence ID" value="MXY33359.1"/>
    <property type="molecule type" value="Genomic_DNA"/>
</dbReference>
<keyword evidence="2" id="KW-0805">Transcription regulation</keyword>
<dbReference type="InterPro" id="IPR000847">
    <property type="entry name" value="LysR_HTH_N"/>
</dbReference>
<dbReference type="PANTHER" id="PTHR30537:SF26">
    <property type="entry name" value="GLYCINE CLEAVAGE SYSTEM TRANSCRIPTIONAL ACTIVATOR"/>
    <property type="match status" value="1"/>
</dbReference>
<evidence type="ECO:0000313" key="6">
    <source>
        <dbReference type="EMBL" id="MXY33359.1"/>
    </source>
</evidence>
<feature type="domain" description="HTH lysR-type" evidence="5">
    <location>
        <begin position="7"/>
        <end position="64"/>
    </location>
</feature>
<dbReference type="GO" id="GO:0043565">
    <property type="term" value="F:sequence-specific DNA binding"/>
    <property type="evidence" value="ECO:0007669"/>
    <property type="project" value="TreeGrafter"/>
</dbReference>
<name>A0A6B0Y0F0_9RHOB</name>
<dbReference type="InterPro" id="IPR036390">
    <property type="entry name" value="WH_DNA-bd_sf"/>
</dbReference>
<evidence type="ECO:0000256" key="4">
    <source>
        <dbReference type="ARBA" id="ARBA00023163"/>
    </source>
</evidence>
<dbReference type="InterPro" id="IPR036388">
    <property type="entry name" value="WH-like_DNA-bd_sf"/>
</dbReference>
<evidence type="ECO:0000259" key="5">
    <source>
        <dbReference type="PROSITE" id="PS50931"/>
    </source>
</evidence>
<dbReference type="SUPFAM" id="SSF46785">
    <property type="entry name" value="Winged helix' DNA-binding domain"/>
    <property type="match status" value="1"/>
</dbReference>
<evidence type="ECO:0000256" key="3">
    <source>
        <dbReference type="ARBA" id="ARBA00023125"/>
    </source>
</evidence>
<dbReference type="Gene3D" id="1.10.10.10">
    <property type="entry name" value="Winged helix-like DNA-binding domain superfamily/Winged helix DNA-binding domain"/>
    <property type="match status" value="1"/>
</dbReference>
<dbReference type="FunFam" id="1.10.10.10:FF:000038">
    <property type="entry name" value="Glycine cleavage system transcriptional activator"/>
    <property type="match status" value="1"/>
</dbReference>
<dbReference type="GO" id="GO:0006351">
    <property type="term" value="P:DNA-templated transcription"/>
    <property type="evidence" value="ECO:0007669"/>
    <property type="project" value="TreeGrafter"/>
</dbReference>
<accession>A0A6B0Y0F0</accession>
<keyword evidence="4" id="KW-0804">Transcription</keyword>
<dbReference type="AlphaFoldDB" id="A0A6B0Y0F0"/>
<comment type="similarity">
    <text evidence="1">Belongs to the LysR transcriptional regulatory family.</text>
</comment>
<comment type="caution">
    <text evidence="6">The sequence shown here is derived from an EMBL/GenBank/DDBJ whole genome shotgun (WGS) entry which is preliminary data.</text>
</comment>
<reference evidence="6" key="1">
    <citation type="submission" date="2019-09" db="EMBL/GenBank/DDBJ databases">
        <title>Characterisation of the sponge microbiome using genome-centric metagenomics.</title>
        <authorList>
            <person name="Engelberts J.P."/>
            <person name="Robbins S.J."/>
            <person name="De Goeij J.M."/>
            <person name="Aranda M."/>
            <person name="Bell S.C."/>
            <person name="Webster N.S."/>
        </authorList>
    </citation>
    <scope>NUCLEOTIDE SEQUENCE</scope>
    <source>
        <strain evidence="6">SB0664_bin_43</strain>
    </source>
</reference>
<sequence length="97" mass="10649">MSNVPLPPLNSLQAFEAAGRHESFLHAAVELQVSPGAVSRHVRLLERFLGTELFVRQSNGVTLTADGNRYARKVSRIVRDLRRATADVRKPNADAGT</sequence>
<dbReference type="GO" id="GO:0003700">
    <property type="term" value="F:DNA-binding transcription factor activity"/>
    <property type="evidence" value="ECO:0007669"/>
    <property type="project" value="InterPro"/>
</dbReference>
<dbReference type="PRINTS" id="PR00039">
    <property type="entry name" value="HTHLYSR"/>
</dbReference>
<evidence type="ECO:0000256" key="1">
    <source>
        <dbReference type="ARBA" id="ARBA00009437"/>
    </source>
</evidence>
<dbReference type="PANTHER" id="PTHR30537">
    <property type="entry name" value="HTH-TYPE TRANSCRIPTIONAL REGULATOR"/>
    <property type="match status" value="1"/>
</dbReference>
<dbReference type="PROSITE" id="PS50931">
    <property type="entry name" value="HTH_LYSR"/>
    <property type="match status" value="1"/>
</dbReference>
<proteinExistence type="inferred from homology"/>
<organism evidence="6">
    <name type="scientific">Boseongicola sp. SB0664_bin_43</name>
    <dbReference type="NCBI Taxonomy" id="2604844"/>
    <lineage>
        <taxon>Bacteria</taxon>
        <taxon>Pseudomonadati</taxon>
        <taxon>Pseudomonadota</taxon>
        <taxon>Alphaproteobacteria</taxon>
        <taxon>Rhodobacterales</taxon>
        <taxon>Paracoccaceae</taxon>
        <taxon>Boseongicola</taxon>
    </lineage>
</organism>
<gene>
    <name evidence="6" type="ORF">F4Y60_04565</name>
</gene>
<dbReference type="InterPro" id="IPR058163">
    <property type="entry name" value="LysR-type_TF_proteobact-type"/>
</dbReference>
<dbReference type="Pfam" id="PF00126">
    <property type="entry name" value="HTH_1"/>
    <property type="match status" value="1"/>
</dbReference>
<protein>
    <submittedName>
        <fullName evidence="6">LysR family transcriptional regulator</fullName>
    </submittedName>
</protein>
<evidence type="ECO:0000256" key="2">
    <source>
        <dbReference type="ARBA" id="ARBA00023015"/>
    </source>
</evidence>
<keyword evidence="3" id="KW-0238">DNA-binding</keyword>